<proteinExistence type="predicted"/>
<evidence type="ECO:0000313" key="1">
    <source>
        <dbReference type="EMBL" id="MBB6443913.1"/>
    </source>
</evidence>
<organism evidence="1 2">
    <name type="scientific">Bacillus benzoevorans</name>
    <dbReference type="NCBI Taxonomy" id="1456"/>
    <lineage>
        <taxon>Bacteria</taxon>
        <taxon>Bacillati</taxon>
        <taxon>Bacillota</taxon>
        <taxon>Bacilli</taxon>
        <taxon>Bacillales</taxon>
        <taxon>Bacillaceae</taxon>
        <taxon>Bacillus</taxon>
    </lineage>
</organism>
<accession>A0A7X0HNF8</accession>
<keyword evidence="2" id="KW-1185">Reference proteome</keyword>
<comment type="caution">
    <text evidence="1">The sequence shown here is derived from an EMBL/GenBank/DDBJ whole genome shotgun (WGS) entry which is preliminary data.</text>
</comment>
<sequence length="54" mass="6384">MKVIMGMKEFNTPLKLVGLRMFKAYDGHLYIKLGKRPRKRLFIIEQSNMSRKIG</sequence>
<dbReference type="EMBL" id="JACHGK010000001">
    <property type="protein sequence ID" value="MBB6443913.1"/>
    <property type="molecule type" value="Genomic_DNA"/>
</dbReference>
<dbReference type="AlphaFoldDB" id="A0A7X0HNF8"/>
<name>A0A7X0HNF8_9BACI</name>
<dbReference type="Proteomes" id="UP000531594">
    <property type="component" value="Unassembled WGS sequence"/>
</dbReference>
<reference evidence="1 2" key="1">
    <citation type="submission" date="2020-08" db="EMBL/GenBank/DDBJ databases">
        <title>Genomic Encyclopedia of Type Strains, Phase IV (KMG-IV): sequencing the most valuable type-strain genomes for metagenomic binning, comparative biology and taxonomic classification.</title>
        <authorList>
            <person name="Goeker M."/>
        </authorList>
    </citation>
    <scope>NUCLEOTIDE SEQUENCE [LARGE SCALE GENOMIC DNA]</scope>
    <source>
        <strain evidence="1 2">DSM 5391</strain>
    </source>
</reference>
<evidence type="ECO:0000313" key="2">
    <source>
        <dbReference type="Proteomes" id="UP000531594"/>
    </source>
</evidence>
<dbReference type="RefSeq" id="WP_184522785.1">
    <property type="nucleotide sequence ID" value="NZ_JACHGK010000001.1"/>
</dbReference>
<protein>
    <submittedName>
        <fullName evidence="1">Uncharacterized protein</fullName>
    </submittedName>
</protein>
<gene>
    <name evidence="1" type="ORF">HNR53_000501</name>
</gene>